<dbReference type="InterPro" id="IPR050291">
    <property type="entry name" value="CDF_Transporter"/>
</dbReference>
<name>A0ABP9FM14_9ACTN</name>
<dbReference type="Proteomes" id="UP001501521">
    <property type="component" value="Unassembled WGS sequence"/>
</dbReference>
<evidence type="ECO:0000259" key="7">
    <source>
        <dbReference type="Pfam" id="PF01545"/>
    </source>
</evidence>
<keyword evidence="4 6" id="KW-1133">Transmembrane helix</keyword>
<dbReference type="InterPro" id="IPR058533">
    <property type="entry name" value="Cation_efflux_TM"/>
</dbReference>
<evidence type="ECO:0000256" key="1">
    <source>
        <dbReference type="ARBA" id="ARBA00004141"/>
    </source>
</evidence>
<evidence type="ECO:0000256" key="3">
    <source>
        <dbReference type="ARBA" id="ARBA00022692"/>
    </source>
</evidence>
<evidence type="ECO:0000313" key="9">
    <source>
        <dbReference type="Proteomes" id="UP001501521"/>
    </source>
</evidence>
<keyword evidence="9" id="KW-1185">Reference proteome</keyword>
<dbReference type="Pfam" id="PF01545">
    <property type="entry name" value="Cation_efflux"/>
    <property type="match status" value="1"/>
</dbReference>
<comment type="subcellular location">
    <subcellularLocation>
        <location evidence="1">Membrane</location>
        <topology evidence="1">Multi-pass membrane protein</topology>
    </subcellularLocation>
</comment>
<keyword evidence="5 6" id="KW-0472">Membrane</keyword>
<dbReference type="InterPro" id="IPR027469">
    <property type="entry name" value="Cation_efflux_TMD_sf"/>
</dbReference>
<accession>A0ABP9FM14</accession>
<dbReference type="RefSeq" id="WP_345583985.1">
    <property type="nucleotide sequence ID" value="NZ_BAABLV010000041.1"/>
</dbReference>
<protein>
    <submittedName>
        <fullName evidence="8">Cation transporter</fullName>
    </submittedName>
</protein>
<proteinExistence type="predicted"/>
<dbReference type="PANTHER" id="PTHR43840">
    <property type="entry name" value="MITOCHONDRIAL METAL TRANSPORTER 1-RELATED"/>
    <property type="match status" value="1"/>
</dbReference>
<comment type="caution">
    <text evidence="8">The sequence shown here is derived from an EMBL/GenBank/DDBJ whole genome shotgun (WGS) entry which is preliminary data.</text>
</comment>
<feature type="transmembrane region" description="Helical" evidence="6">
    <location>
        <begin position="21"/>
        <end position="44"/>
    </location>
</feature>
<keyword evidence="2" id="KW-0813">Transport</keyword>
<evidence type="ECO:0000256" key="4">
    <source>
        <dbReference type="ARBA" id="ARBA00022989"/>
    </source>
</evidence>
<keyword evidence="3 6" id="KW-0812">Transmembrane</keyword>
<sequence>MRGRGYSALPPEKSEALHKAVRLQWVSLVVMSVLITAVGLVAGQSQAMRTAFIEDLLAQLPPIAFLIGVWRASKSRSAKHPYGHHRAMSAGHLVAAVALLVFGLSLLYNGVSALVLVEKPPVGVMTLGGYTFWSGWAMMAVMLMTVAPAMILGRMKMKLAEELHDQLLSADADMLKADWSTAVATVAGVAGIGMGWWWADSAAAILVSASIVKDGVTNLRGAMNALLDARATPIASQEAHPVIHAMRSTALAQPWVDEAAVRVRDMGHVFHSEVFVVPRRENHPGLLELDALREQLRAADWKALDTVVVLCSELPDRIDDGPSGG</sequence>
<dbReference type="Gene3D" id="1.20.1510.10">
    <property type="entry name" value="Cation efflux protein transmembrane domain"/>
    <property type="match status" value="1"/>
</dbReference>
<evidence type="ECO:0000256" key="2">
    <source>
        <dbReference type="ARBA" id="ARBA00022448"/>
    </source>
</evidence>
<evidence type="ECO:0000313" key="8">
    <source>
        <dbReference type="EMBL" id="GAA4907103.1"/>
    </source>
</evidence>
<dbReference type="PANTHER" id="PTHR43840:SF15">
    <property type="entry name" value="MITOCHONDRIAL METAL TRANSPORTER 1-RELATED"/>
    <property type="match status" value="1"/>
</dbReference>
<evidence type="ECO:0000256" key="5">
    <source>
        <dbReference type="ARBA" id="ARBA00023136"/>
    </source>
</evidence>
<feature type="domain" description="Cation efflux protein transmembrane" evidence="7">
    <location>
        <begin position="29"/>
        <end position="227"/>
    </location>
</feature>
<organism evidence="8 9">
    <name type="scientific">Tessaracoccus lubricantis</name>
    <dbReference type="NCBI Taxonomy" id="545543"/>
    <lineage>
        <taxon>Bacteria</taxon>
        <taxon>Bacillati</taxon>
        <taxon>Actinomycetota</taxon>
        <taxon>Actinomycetes</taxon>
        <taxon>Propionibacteriales</taxon>
        <taxon>Propionibacteriaceae</taxon>
        <taxon>Tessaracoccus</taxon>
    </lineage>
</organism>
<evidence type="ECO:0000256" key="6">
    <source>
        <dbReference type="SAM" id="Phobius"/>
    </source>
</evidence>
<gene>
    <name evidence="8" type="ORF">GCM10025789_28260</name>
</gene>
<feature type="transmembrane region" description="Helical" evidence="6">
    <location>
        <begin position="131"/>
        <end position="152"/>
    </location>
</feature>
<reference evidence="9" key="1">
    <citation type="journal article" date="2019" name="Int. J. Syst. Evol. Microbiol.">
        <title>The Global Catalogue of Microorganisms (GCM) 10K type strain sequencing project: providing services to taxonomists for standard genome sequencing and annotation.</title>
        <authorList>
            <consortium name="The Broad Institute Genomics Platform"/>
            <consortium name="The Broad Institute Genome Sequencing Center for Infectious Disease"/>
            <person name="Wu L."/>
            <person name="Ma J."/>
        </authorList>
    </citation>
    <scope>NUCLEOTIDE SEQUENCE [LARGE SCALE GENOMIC DNA]</scope>
    <source>
        <strain evidence="9">JCM 19125</strain>
    </source>
</reference>
<dbReference type="SUPFAM" id="SSF161111">
    <property type="entry name" value="Cation efflux protein transmembrane domain-like"/>
    <property type="match status" value="1"/>
</dbReference>
<dbReference type="EMBL" id="BAABLV010000041">
    <property type="protein sequence ID" value="GAA4907103.1"/>
    <property type="molecule type" value="Genomic_DNA"/>
</dbReference>
<feature type="transmembrane region" description="Helical" evidence="6">
    <location>
        <begin position="93"/>
        <end position="111"/>
    </location>
</feature>